<accession>A0A9W6PXF3</accession>
<dbReference type="AlphaFoldDB" id="A0A9W6PXF3"/>
<feature type="region of interest" description="Disordered" evidence="1">
    <location>
        <begin position="1"/>
        <end position="28"/>
    </location>
</feature>
<proteinExistence type="predicted"/>
<dbReference type="Proteomes" id="UP001165124">
    <property type="component" value="Unassembled WGS sequence"/>
</dbReference>
<dbReference type="RefSeq" id="WP_227023223.1">
    <property type="nucleotide sequence ID" value="NZ_BSRZ01000010.1"/>
</dbReference>
<feature type="compositionally biased region" description="Basic residues" evidence="1">
    <location>
        <begin position="105"/>
        <end position="115"/>
    </location>
</feature>
<organism evidence="2 3">
    <name type="scientific">Actinomadura rubrobrunea</name>
    <dbReference type="NCBI Taxonomy" id="115335"/>
    <lineage>
        <taxon>Bacteria</taxon>
        <taxon>Bacillati</taxon>
        <taxon>Actinomycetota</taxon>
        <taxon>Actinomycetes</taxon>
        <taxon>Streptosporangiales</taxon>
        <taxon>Thermomonosporaceae</taxon>
        <taxon>Actinomadura</taxon>
    </lineage>
</organism>
<feature type="region of interest" description="Disordered" evidence="1">
    <location>
        <begin position="105"/>
        <end position="129"/>
    </location>
</feature>
<evidence type="ECO:0000313" key="3">
    <source>
        <dbReference type="Proteomes" id="UP001165124"/>
    </source>
</evidence>
<feature type="compositionally biased region" description="Low complexity" evidence="1">
    <location>
        <begin position="119"/>
        <end position="129"/>
    </location>
</feature>
<reference evidence="2" key="1">
    <citation type="submission" date="2023-02" db="EMBL/GenBank/DDBJ databases">
        <title>Actinomadura rubrobrunea NBRC 14622.</title>
        <authorList>
            <person name="Ichikawa N."/>
            <person name="Sato H."/>
            <person name="Tonouchi N."/>
        </authorList>
    </citation>
    <scope>NUCLEOTIDE SEQUENCE</scope>
    <source>
        <strain evidence="2">NBRC 14622</strain>
    </source>
</reference>
<protein>
    <submittedName>
        <fullName evidence="2">Uncharacterized protein</fullName>
    </submittedName>
</protein>
<evidence type="ECO:0000256" key="1">
    <source>
        <dbReference type="SAM" id="MobiDB-lite"/>
    </source>
</evidence>
<evidence type="ECO:0000313" key="2">
    <source>
        <dbReference type="EMBL" id="GLW65790.1"/>
    </source>
</evidence>
<sequence>MRPSSHSVVGVPADPRSGVDGEPDADMPAAAERAAFEKRGTMGIGRSFAAEFPSRAAERDRATLSTVASESTLTITSRAPRPVNAVNEIRIQSPSIVLRRRWARGRRTGRPRPRRDGRALGLRGAPAPGAVVERRRRTGQLNYRPVPAVGCRAGVVRFKDAPFRPARPAVPERSK</sequence>
<name>A0A9W6PXF3_9ACTN</name>
<keyword evidence="3" id="KW-1185">Reference proteome</keyword>
<dbReference type="EMBL" id="BSRZ01000010">
    <property type="protein sequence ID" value="GLW65790.1"/>
    <property type="molecule type" value="Genomic_DNA"/>
</dbReference>
<gene>
    <name evidence="2" type="ORF">Arub01_40340</name>
</gene>
<comment type="caution">
    <text evidence="2">The sequence shown here is derived from an EMBL/GenBank/DDBJ whole genome shotgun (WGS) entry which is preliminary data.</text>
</comment>